<dbReference type="EMBL" id="CALNXJ010000034">
    <property type="protein sequence ID" value="CAH3140924.1"/>
    <property type="molecule type" value="Genomic_DNA"/>
</dbReference>
<dbReference type="InterPro" id="IPR042427">
    <property type="entry name" value="ZFYV1"/>
</dbReference>
<dbReference type="AlphaFoldDB" id="A0AAU9X8S9"/>
<gene>
    <name evidence="5" type="ORF">PMEA_00019135</name>
</gene>
<dbReference type="Gene3D" id="3.30.40.10">
    <property type="entry name" value="Zinc/RING finger domain, C3HC4 (zinc finger)"/>
    <property type="match status" value="1"/>
</dbReference>
<comment type="caution">
    <text evidence="5">The sequence shown here is derived from an EMBL/GenBank/DDBJ whole genome shotgun (WGS) entry which is preliminary data.</text>
</comment>
<evidence type="ECO:0000313" key="5">
    <source>
        <dbReference type="EMBL" id="CAH3140924.1"/>
    </source>
</evidence>
<feature type="domain" description="FYVE zinc finger" evidence="4">
    <location>
        <begin position="2"/>
        <end position="49"/>
    </location>
</feature>
<dbReference type="GO" id="GO:0005547">
    <property type="term" value="F:phosphatidylinositol-3,4,5-trisphosphate binding"/>
    <property type="evidence" value="ECO:0007669"/>
    <property type="project" value="TreeGrafter"/>
</dbReference>
<dbReference type="SUPFAM" id="SSF57903">
    <property type="entry name" value="FYVE/PHD zinc finger"/>
    <property type="match status" value="1"/>
</dbReference>
<dbReference type="PANTHER" id="PTHR46624:SF4">
    <property type="entry name" value="FYVE-TYPE DOMAIN-CONTAINING PROTEIN"/>
    <property type="match status" value="1"/>
</dbReference>
<keyword evidence="1" id="KW-0479">Metal-binding</keyword>
<evidence type="ECO:0000256" key="3">
    <source>
        <dbReference type="ARBA" id="ARBA00022833"/>
    </source>
</evidence>
<evidence type="ECO:0000259" key="4">
    <source>
        <dbReference type="Pfam" id="PF01363"/>
    </source>
</evidence>
<proteinExistence type="predicted"/>
<dbReference type="GO" id="GO:0140042">
    <property type="term" value="P:lipid droplet formation"/>
    <property type="evidence" value="ECO:0007669"/>
    <property type="project" value="TreeGrafter"/>
</dbReference>
<reference evidence="5 6" key="1">
    <citation type="submission" date="2022-05" db="EMBL/GenBank/DDBJ databases">
        <authorList>
            <consortium name="Genoscope - CEA"/>
            <person name="William W."/>
        </authorList>
    </citation>
    <scope>NUCLEOTIDE SEQUENCE [LARGE SCALE GENOMIC DNA]</scope>
</reference>
<dbReference type="GO" id="GO:0005811">
    <property type="term" value="C:lipid droplet"/>
    <property type="evidence" value="ECO:0007669"/>
    <property type="project" value="TreeGrafter"/>
</dbReference>
<evidence type="ECO:0000256" key="2">
    <source>
        <dbReference type="ARBA" id="ARBA00022771"/>
    </source>
</evidence>
<dbReference type="PANTHER" id="PTHR46624">
    <property type="entry name" value="AGAP002036-PA"/>
    <property type="match status" value="1"/>
</dbReference>
<evidence type="ECO:0000313" key="6">
    <source>
        <dbReference type="Proteomes" id="UP001159428"/>
    </source>
</evidence>
<evidence type="ECO:0000256" key="1">
    <source>
        <dbReference type="ARBA" id="ARBA00022723"/>
    </source>
</evidence>
<keyword evidence="2" id="KW-0863">Zinc-finger</keyword>
<dbReference type="InterPro" id="IPR013083">
    <property type="entry name" value="Znf_RING/FYVE/PHD"/>
</dbReference>
<name>A0AAU9X8S9_9CNID</name>
<dbReference type="InterPro" id="IPR011011">
    <property type="entry name" value="Znf_FYVE_PHD"/>
</dbReference>
<protein>
    <recommendedName>
        <fullName evidence="4">FYVE zinc finger domain-containing protein</fullName>
    </recommendedName>
</protein>
<dbReference type="Proteomes" id="UP001159428">
    <property type="component" value="Unassembled WGS sequence"/>
</dbReference>
<dbReference type="Pfam" id="PF01363">
    <property type="entry name" value="FYVE"/>
    <property type="match status" value="1"/>
</dbReference>
<dbReference type="GO" id="GO:0005545">
    <property type="term" value="F:1-phosphatidylinositol binding"/>
    <property type="evidence" value="ECO:0007669"/>
    <property type="project" value="TreeGrafter"/>
</dbReference>
<accession>A0AAU9X8S9</accession>
<keyword evidence="6" id="KW-1185">Reference proteome</keyword>
<sequence>QVCRQIFSDGKTKHHCRACGGGAVMHKPVPERGWGEEQVRVCDRCFGKTSTVKAQPQPTCDLK</sequence>
<dbReference type="GO" id="GO:0043325">
    <property type="term" value="F:phosphatidylinositol-3,4-bisphosphate binding"/>
    <property type="evidence" value="ECO:0007669"/>
    <property type="project" value="TreeGrafter"/>
</dbReference>
<keyword evidence="3" id="KW-0862">Zinc</keyword>
<dbReference type="InterPro" id="IPR000306">
    <property type="entry name" value="Znf_FYVE"/>
</dbReference>
<feature type="non-terminal residue" evidence="5">
    <location>
        <position position="1"/>
    </location>
</feature>
<organism evidence="5 6">
    <name type="scientific">Pocillopora meandrina</name>
    <dbReference type="NCBI Taxonomy" id="46732"/>
    <lineage>
        <taxon>Eukaryota</taxon>
        <taxon>Metazoa</taxon>
        <taxon>Cnidaria</taxon>
        <taxon>Anthozoa</taxon>
        <taxon>Hexacorallia</taxon>
        <taxon>Scleractinia</taxon>
        <taxon>Astrocoeniina</taxon>
        <taxon>Pocilloporidae</taxon>
        <taxon>Pocillopora</taxon>
    </lineage>
</organism>
<dbReference type="GO" id="GO:0032266">
    <property type="term" value="F:phosphatidylinositol-3-phosphate binding"/>
    <property type="evidence" value="ECO:0007669"/>
    <property type="project" value="TreeGrafter"/>
</dbReference>
<dbReference type="GO" id="GO:0008270">
    <property type="term" value="F:zinc ion binding"/>
    <property type="evidence" value="ECO:0007669"/>
    <property type="project" value="UniProtKB-KW"/>
</dbReference>